<protein>
    <submittedName>
        <fullName evidence="1">Uncharacterized protein</fullName>
    </submittedName>
</protein>
<organism evidence="1 2">
    <name type="scientific">Massilia psychrophila</name>
    <dbReference type="NCBI Taxonomy" id="1603353"/>
    <lineage>
        <taxon>Bacteria</taxon>
        <taxon>Pseudomonadati</taxon>
        <taxon>Pseudomonadota</taxon>
        <taxon>Betaproteobacteria</taxon>
        <taxon>Burkholderiales</taxon>
        <taxon>Oxalobacteraceae</taxon>
        <taxon>Telluria group</taxon>
        <taxon>Massilia</taxon>
    </lineage>
</organism>
<evidence type="ECO:0000313" key="1">
    <source>
        <dbReference type="EMBL" id="PIL38480.1"/>
    </source>
</evidence>
<gene>
    <name evidence="1" type="ORF">CR103_17800</name>
</gene>
<sequence length="119" mass="13261">MAVRLEVPLYEVRHRLAAVGGDAQAVNNVDDLVRLKPLINTARGSAYILQLKARGIAVDDSTGDSVVNLRKIMAGHGRYTYMNELSLLRLIRTERLEGKIKMLPAVFNAEPVYLWASLK</sequence>
<dbReference type="Proteomes" id="UP000228593">
    <property type="component" value="Unassembled WGS sequence"/>
</dbReference>
<reference evidence="1 2" key="1">
    <citation type="submission" date="2017-10" db="EMBL/GenBank/DDBJ databases">
        <title>Massilia psychrophilum sp. nov., a novel purple-pigmented bacterium isolated from Tianshan glacier, Xinjiang Municipality, China.</title>
        <authorList>
            <person name="Wang H."/>
        </authorList>
    </citation>
    <scope>NUCLEOTIDE SEQUENCE [LARGE SCALE GENOMIC DNA]</scope>
    <source>
        <strain evidence="1 2">JCM 30813</strain>
    </source>
</reference>
<dbReference type="OrthoDB" id="8771874at2"/>
<evidence type="ECO:0000313" key="2">
    <source>
        <dbReference type="Proteomes" id="UP000228593"/>
    </source>
</evidence>
<accession>A0A2G8SXF7</accession>
<dbReference type="EMBL" id="PDOB01000035">
    <property type="protein sequence ID" value="PIL38480.1"/>
    <property type="molecule type" value="Genomic_DNA"/>
</dbReference>
<dbReference type="RefSeq" id="WP_099917285.1">
    <property type="nucleotide sequence ID" value="NZ_BMHS01000029.1"/>
</dbReference>
<name>A0A2G8SXF7_9BURK</name>
<comment type="caution">
    <text evidence="1">The sequence shown here is derived from an EMBL/GenBank/DDBJ whole genome shotgun (WGS) entry which is preliminary data.</text>
</comment>
<proteinExistence type="predicted"/>
<keyword evidence="2" id="KW-1185">Reference proteome</keyword>
<dbReference type="AlphaFoldDB" id="A0A2G8SXF7"/>